<reference evidence="10" key="1">
    <citation type="journal article" date="2017" name="Genome Biol.">
        <title>Comparative genomics reveals high biological diversity and specific adaptations in the industrially and medically important fungal genus Aspergillus.</title>
        <authorList>
            <person name="de Vries R.P."/>
            <person name="Riley R."/>
            <person name="Wiebenga A."/>
            <person name="Aguilar-Osorio G."/>
            <person name="Amillis S."/>
            <person name="Uchima C.A."/>
            <person name="Anderluh G."/>
            <person name="Asadollahi M."/>
            <person name="Askin M."/>
            <person name="Barry K."/>
            <person name="Battaglia E."/>
            <person name="Bayram O."/>
            <person name="Benocci T."/>
            <person name="Braus-Stromeyer S.A."/>
            <person name="Caldana C."/>
            <person name="Canovas D."/>
            <person name="Cerqueira G.C."/>
            <person name="Chen F."/>
            <person name="Chen W."/>
            <person name="Choi C."/>
            <person name="Clum A."/>
            <person name="Dos Santos R.A."/>
            <person name="Damasio A.R."/>
            <person name="Diallinas G."/>
            <person name="Emri T."/>
            <person name="Fekete E."/>
            <person name="Flipphi M."/>
            <person name="Freyberg S."/>
            <person name="Gallo A."/>
            <person name="Gournas C."/>
            <person name="Habgood R."/>
            <person name="Hainaut M."/>
            <person name="Harispe M.L."/>
            <person name="Henrissat B."/>
            <person name="Hilden K.S."/>
            <person name="Hope R."/>
            <person name="Hossain A."/>
            <person name="Karabika E."/>
            <person name="Karaffa L."/>
            <person name="Karanyi Z."/>
            <person name="Krasevec N."/>
            <person name="Kuo A."/>
            <person name="Kusch H."/>
            <person name="LaButti K."/>
            <person name="Lagendijk E.L."/>
            <person name="Lapidus A."/>
            <person name="Levasseur A."/>
            <person name="Lindquist E."/>
            <person name="Lipzen A."/>
            <person name="Logrieco A.F."/>
            <person name="MacCabe A."/>
            <person name="Maekelae M.R."/>
            <person name="Malavazi I."/>
            <person name="Melin P."/>
            <person name="Meyer V."/>
            <person name="Mielnichuk N."/>
            <person name="Miskei M."/>
            <person name="Molnar A.P."/>
            <person name="Mule G."/>
            <person name="Ngan C.Y."/>
            <person name="Orejas M."/>
            <person name="Orosz E."/>
            <person name="Ouedraogo J.P."/>
            <person name="Overkamp K.M."/>
            <person name="Park H.-S."/>
            <person name="Perrone G."/>
            <person name="Piumi F."/>
            <person name="Punt P.J."/>
            <person name="Ram A.F."/>
            <person name="Ramon A."/>
            <person name="Rauscher S."/>
            <person name="Record E."/>
            <person name="Riano-Pachon D.M."/>
            <person name="Robert V."/>
            <person name="Roehrig J."/>
            <person name="Ruller R."/>
            <person name="Salamov A."/>
            <person name="Salih N.S."/>
            <person name="Samson R.A."/>
            <person name="Sandor E."/>
            <person name="Sanguinetti M."/>
            <person name="Schuetze T."/>
            <person name="Sepcic K."/>
            <person name="Shelest E."/>
            <person name="Sherlock G."/>
            <person name="Sophianopoulou V."/>
            <person name="Squina F.M."/>
            <person name="Sun H."/>
            <person name="Susca A."/>
            <person name="Todd R.B."/>
            <person name="Tsang A."/>
            <person name="Unkles S.E."/>
            <person name="van de Wiele N."/>
            <person name="van Rossen-Uffink D."/>
            <person name="Oliveira J.V."/>
            <person name="Vesth T.C."/>
            <person name="Visser J."/>
            <person name="Yu J.-H."/>
            <person name="Zhou M."/>
            <person name="Andersen M.R."/>
            <person name="Archer D.B."/>
            <person name="Baker S.E."/>
            <person name="Benoit I."/>
            <person name="Brakhage A.A."/>
            <person name="Braus G.H."/>
            <person name="Fischer R."/>
            <person name="Frisvad J.C."/>
            <person name="Goldman G.H."/>
            <person name="Houbraken J."/>
            <person name="Oakley B."/>
            <person name="Pocsi I."/>
            <person name="Scazzocchio C."/>
            <person name="Seiboth B."/>
            <person name="vanKuyk P.A."/>
            <person name="Wortman J."/>
            <person name="Dyer P.S."/>
            <person name="Grigoriev I.V."/>
        </authorList>
    </citation>
    <scope>NUCLEOTIDE SEQUENCE [LARGE SCALE GENOMIC DNA]</scope>
    <source>
        <strain evidence="10">CBS 583.65</strain>
    </source>
</reference>
<dbReference type="GO" id="GO:0016705">
    <property type="term" value="F:oxidoreductase activity, acting on paired donors, with incorporation or reduction of molecular oxygen"/>
    <property type="evidence" value="ECO:0007669"/>
    <property type="project" value="InterPro"/>
</dbReference>
<dbReference type="PRINTS" id="PR00385">
    <property type="entry name" value="P450"/>
</dbReference>
<comment type="similarity">
    <text evidence="2">Belongs to the cytochrome P450 family.</text>
</comment>
<dbReference type="Proteomes" id="UP000184073">
    <property type="component" value="Unassembled WGS sequence"/>
</dbReference>
<dbReference type="InterPro" id="IPR036396">
    <property type="entry name" value="Cyt_P450_sf"/>
</dbReference>
<dbReference type="PANTHER" id="PTHR24305:SF187">
    <property type="entry name" value="P450, PUTATIVE (EUROFUNG)-RELATED"/>
    <property type="match status" value="1"/>
</dbReference>
<proteinExistence type="inferred from homology"/>
<keyword evidence="3 7" id="KW-0479">Metal-binding</keyword>
<evidence type="ECO:0000256" key="1">
    <source>
        <dbReference type="ARBA" id="ARBA00001971"/>
    </source>
</evidence>
<evidence type="ECO:0000256" key="3">
    <source>
        <dbReference type="ARBA" id="ARBA00022723"/>
    </source>
</evidence>
<dbReference type="VEuPathDB" id="FungiDB:ASPVEDRAFT_51172"/>
<evidence type="ECO:0000256" key="6">
    <source>
        <dbReference type="ARBA" id="ARBA00023033"/>
    </source>
</evidence>
<evidence type="ECO:0000256" key="8">
    <source>
        <dbReference type="SAM" id="Phobius"/>
    </source>
</evidence>
<feature type="binding site" description="axial binding residue" evidence="7">
    <location>
        <position position="488"/>
    </location>
    <ligand>
        <name>heme</name>
        <dbReference type="ChEBI" id="CHEBI:30413"/>
    </ligand>
    <ligandPart>
        <name>Fe</name>
        <dbReference type="ChEBI" id="CHEBI:18248"/>
    </ligandPart>
</feature>
<accession>A0A1L9PEG9</accession>
<feature type="transmembrane region" description="Helical" evidence="8">
    <location>
        <begin position="65"/>
        <end position="85"/>
    </location>
</feature>
<keyword evidence="4" id="KW-0560">Oxidoreductase</keyword>
<evidence type="ECO:0000256" key="5">
    <source>
        <dbReference type="ARBA" id="ARBA00023004"/>
    </source>
</evidence>
<dbReference type="CDD" id="cd11061">
    <property type="entry name" value="CYP67-like"/>
    <property type="match status" value="1"/>
</dbReference>
<keyword evidence="5 7" id="KW-0408">Iron</keyword>
<keyword evidence="8" id="KW-1133">Transmembrane helix</keyword>
<dbReference type="Gene3D" id="1.10.630.10">
    <property type="entry name" value="Cytochrome P450"/>
    <property type="match status" value="1"/>
</dbReference>
<keyword evidence="8" id="KW-0472">Membrane</keyword>
<keyword evidence="7" id="KW-0349">Heme</keyword>
<dbReference type="AlphaFoldDB" id="A0A1L9PEG9"/>
<comment type="cofactor">
    <cofactor evidence="1 7">
        <name>heme</name>
        <dbReference type="ChEBI" id="CHEBI:30413"/>
    </cofactor>
</comment>
<evidence type="ECO:0000256" key="2">
    <source>
        <dbReference type="ARBA" id="ARBA00010617"/>
    </source>
</evidence>
<dbReference type="InterPro" id="IPR001128">
    <property type="entry name" value="Cyt_P450"/>
</dbReference>
<dbReference type="OrthoDB" id="6692864at2759"/>
<keyword evidence="10" id="KW-1185">Reference proteome</keyword>
<dbReference type="STRING" id="1036611.A0A1L9PEG9"/>
<sequence length="551" mass="61698">MSLVHWAGAAGLAGSTSHLAFFIRGEWDGASSTLAAYYMATEALVLAIISRQLELGTWTILSRFFALNLGYFLGLFSSIIIYRAFFHPLRSFPGPPLAKLSTLWSIRETVHDFRFHLTVDDAHRKYGDFVRIRPREISINNVDAIRDIHGAGSVCTKGPWYDGSHPGQSLHSTRNKVWHAQRRKVWDRGFTTTALGHYFPRVREHCYDLVTQMSKRVGTPVNVSLWMTYFGFDVIGDLTFGNPFNMLKDGTSAPILDLYIKSLSRPAIRRCVPWLLGLVPRPPRIGRARNRMGSSEWFSTLLQGRKEMDQSRVDLFTYIFSDGGEGTEAAQLSEADFLRDAQLAIIAGSDTTSTTLAAVLYLLAKHPDQQRLLQQELDSLAEQSDGEGPSHKMLLGAHFLNSCINETLRLYPVIPGGVQRVTPPGGINIAGRYIPGDTIVSTPTYSLHRDPRYFASPSSFIPSRWSSSPELITYKGAFYPFLNGPYSCAGKNLAYLEIRMVLYSLLSRFSLRFPDGTSQEDIATLFDANGGFRDYFTAHAPDLNLVFEPRQ</sequence>
<dbReference type="GO" id="GO:0020037">
    <property type="term" value="F:heme binding"/>
    <property type="evidence" value="ECO:0007669"/>
    <property type="project" value="InterPro"/>
</dbReference>
<keyword evidence="8" id="KW-0812">Transmembrane</keyword>
<dbReference type="RefSeq" id="XP_040665634.1">
    <property type="nucleotide sequence ID" value="XM_040814430.1"/>
</dbReference>
<protein>
    <submittedName>
        <fullName evidence="9">Uncharacterized protein</fullName>
    </submittedName>
</protein>
<dbReference type="GO" id="GO:0044550">
    <property type="term" value="P:secondary metabolite biosynthetic process"/>
    <property type="evidence" value="ECO:0007669"/>
    <property type="project" value="UniProtKB-ARBA"/>
</dbReference>
<dbReference type="GO" id="GO:0005506">
    <property type="term" value="F:iron ion binding"/>
    <property type="evidence" value="ECO:0007669"/>
    <property type="project" value="InterPro"/>
</dbReference>
<dbReference type="GO" id="GO:0004497">
    <property type="term" value="F:monooxygenase activity"/>
    <property type="evidence" value="ECO:0007669"/>
    <property type="project" value="UniProtKB-KW"/>
</dbReference>
<feature type="transmembrane region" description="Helical" evidence="8">
    <location>
        <begin position="35"/>
        <end position="53"/>
    </location>
</feature>
<dbReference type="Pfam" id="PF00067">
    <property type="entry name" value="p450"/>
    <property type="match status" value="1"/>
</dbReference>
<dbReference type="SUPFAM" id="SSF48264">
    <property type="entry name" value="Cytochrome P450"/>
    <property type="match status" value="1"/>
</dbReference>
<dbReference type="PRINTS" id="PR00463">
    <property type="entry name" value="EP450I"/>
</dbReference>
<gene>
    <name evidence="9" type="ORF">ASPVEDRAFT_51172</name>
</gene>
<organism evidence="9 10">
    <name type="scientific">Aspergillus versicolor CBS 583.65</name>
    <dbReference type="NCBI Taxonomy" id="1036611"/>
    <lineage>
        <taxon>Eukaryota</taxon>
        <taxon>Fungi</taxon>
        <taxon>Dikarya</taxon>
        <taxon>Ascomycota</taxon>
        <taxon>Pezizomycotina</taxon>
        <taxon>Eurotiomycetes</taxon>
        <taxon>Eurotiomycetidae</taxon>
        <taxon>Eurotiales</taxon>
        <taxon>Aspergillaceae</taxon>
        <taxon>Aspergillus</taxon>
        <taxon>Aspergillus subgen. Nidulantes</taxon>
    </lineage>
</organism>
<dbReference type="GeneID" id="63729941"/>
<name>A0A1L9PEG9_ASPVE</name>
<evidence type="ECO:0000256" key="7">
    <source>
        <dbReference type="PIRSR" id="PIRSR602401-1"/>
    </source>
</evidence>
<dbReference type="PANTHER" id="PTHR24305">
    <property type="entry name" value="CYTOCHROME P450"/>
    <property type="match status" value="1"/>
</dbReference>
<evidence type="ECO:0000313" key="9">
    <source>
        <dbReference type="EMBL" id="OJI99871.1"/>
    </source>
</evidence>
<dbReference type="InterPro" id="IPR002401">
    <property type="entry name" value="Cyt_P450_E_grp-I"/>
</dbReference>
<evidence type="ECO:0000256" key="4">
    <source>
        <dbReference type="ARBA" id="ARBA00023002"/>
    </source>
</evidence>
<dbReference type="InterPro" id="IPR050121">
    <property type="entry name" value="Cytochrome_P450_monoxygenase"/>
</dbReference>
<keyword evidence="6" id="KW-0503">Monooxygenase</keyword>
<dbReference type="EMBL" id="KV878127">
    <property type="protein sequence ID" value="OJI99871.1"/>
    <property type="molecule type" value="Genomic_DNA"/>
</dbReference>
<evidence type="ECO:0000313" key="10">
    <source>
        <dbReference type="Proteomes" id="UP000184073"/>
    </source>
</evidence>